<comment type="caution">
    <text evidence="2">The sequence shown here is derived from an EMBL/GenBank/DDBJ whole genome shotgun (WGS) entry which is preliminary data.</text>
</comment>
<keyword evidence="1" id="KW-0812">Transmembrane</keyword>
<accession>A0A1X4G8Z7</accession>
<evidence type="ECO:0000313" key="3">
    <source>
        <dbReference type="Proteomes" id="UP000192997"/>
    </source>
</evidence>
<name>A0A1X4G8Z7_9CYAN</name>
<proteinExistence type="predicted"/>
<dbReference type="RefSeq" id="WP_009343440.1">
    <property type="nucleotide sequence ID" value="NZ_NBYN01000029.1"/>
</dbReference>
<organism evidence="2 3">
    <name type="scientific">Cylindrospermopsis raciborskii CENA303</name>
    <dbReference type="NCBI Taxonomy" id="1170769"/>
    <lineage>
        <taxon>Bacteria</taxon>
        <taxon>Bacillati</taxon>
        <taxon>Cyanobacteriota</taxon>
        <taxon>Cyanophyceae</taxon>
        <taxon>Nostocales</taxon>
        <taxon>Aphanizomenonaceae</taxon>
        <taxon>Cylindrospermopsis</taxon>
    </lineage>
</organism>
<dbReference type="EMBL" id="NBYN01000029">
    <property type="protein sequence ID" value="OSO93020.1"/>
    <property type="molecule type" value="Genomic_DNA"/>
</dbReference>
<gene>
    <name evidence="2" type="ORF">B7O87_06065</name>
</gene>
<sequence>MGLQSGDQNLILLMVYILCLYYTFNRMITSIDDVIMLKFEKESVAQQLKEQNLDNEIGISCGGGTYSLEKVKDNLRQLPISIENKSETFAVYVDWDNSSWVFEQSRKSRRVIRQSPDMIRDLAIPQVPTIIAPKKTMFETVTAEDILKRNRESGVYEVSKPLVDIAVTKGQRNLQGWYKEFMEGKKKIEFSLQLVLRISELRTGLASGTNIPPMSIISCPFTIEKLPWTHALPWNKRR</sequence>
<dbReference type="AlphaFoldDB" id="A0A1X4G8Z7"/>
<evidence type="ECO:0000313" key="2">
    <source>
        <dbReference type="EMBL" id="OSO93020.1"/>
    </source>
</evidence>
<keyword evidence="1" id="KW-1133">Transmembrane helix</keyword>
<protein>
    <submittedName>
        <fullName evidence="2">Uncharacterized protein</fullName>
    </submittedName>
</protein>
<dbReference type="Proteomes" id="UP000192997">
    <property type="component" value="Unassembled WGS sequence"/>
</dbReference>
<evidence type="ECO:0000256" key="1">
    <source>
        <dbReference type="SAM" id="Phobius"/>
    </source>
</evidence>
<reference evidence="3" key="1">
    <citation type="submission" date="2017-04" db="EMBL/GenBank/DDBJ databases">
        <authorList>
            <person name="Abreu V.A."/>
            <person name="Popin R.V."/>
            <person name="Rigonato J."/>
            <person name="Andreote A.P."/>
            <person name="Schaker P.C."/>
            <person name="Hoff-Risseti C."/>
            <person name="Alvarenga D.O."/>
            <person name="Varani A.M."/>
            <person name="Fiore M.F."/>
        </authorList>
    </citation>
    <scope>NUCLEOTIDE SEQUENCE [LARGE SCALE GENOMIC DNA]</scope>
    <source>
        <strain evidence="3">CENA303</strain>
    </source>
</reference>
<feature type="transmembrane region" description="Helical" evidence="1">
    <location>
        <begin position="6"/>
        <end position="24"/>
    </location>
</feature>
<keyword evidence="1" id="KW-0472">Membrane</keyword>